<protein>
    <submittedName>
        <fullName evidence="2">DUF2842 domain-containing protein</fullName>
    </submittedName>
</protein>
<keyword evidence="1" id="KW-0472">Membrane</keyword>
<dbReference type="RefSeq" id="WP_218445336.1">
    <property type="nucleotide sequence ID" value="NZ_JAGSPA010000002.1"/>
</dbReference>
<accession>A0ABS6SE44</accession>
<keyword evidence="1" id="KW-1133">Transmembrane helix</keyword>
<sequence length="71" mass="7937">MTDETPKLRKPLGVLGIIAFIAIYSGIIMGLADPILTLPILLQLPIWIVLGILWVFPLKPVIVWIETGRFK</sequence>
<organism evidence="2 3">
    <name type="scientific">Pacificimonas pallii</name>
    <dbReference type="NCBI Taxonomy" id="2827236"/>
    <lineage>
        <taxon>Bacteria</taxon>
        <taxon>Pseudomonadati</taxon>
        <taxon>Pseudomonadota</taxon>
        <taxon>Alphaproteobacteria</taxon>
        <taxon>Sphingomonadales</taxon>
        <taxon>Sphingosinicellaceae</taxon>
        <taxon>Pacificimonas</taxon>
    </lineage>
</organism>
<comment type="caution">
    <text evidence="2">The sequence shown here is derived from an EMBL/GenBank/DDBJ whole genome shotgun (WGS) entry which is preliminary data.</text>
</comment>
<name>A0ABS6SE44_9SPHN</name>
<dbReference type="Proteomes" id="UP000722336">
    <property type="component" value="Unassembled WGS sequence"/>
</dbReference>
<dbReference type="InterPro" id="IPR021265">
    <property type="entry name" value="DUF2842"/>
</dbReference>
<dbReference type="Pfam" id="PF11003">
    <property type="entry name" value="DUF2842"/>
    <property type="match status" value="1"/>
</dbReference>
<dbReference type="EMBL" id="JAGSPA010000002">
    <property type="protein sequence ID" value="MBV7256654.1"/>
    <property type="molecule type" value="Genomic_DNA"/>
</dbReference>
<keyword evidence="1" id="KW-0812">Transmembrane</keyword>
<proteinExistence type="predicted"/>
<evidence type="ECO:0000313" key="3">
    <source>
        <dbReference type="Proteomes" id="UP000722336"/>
    </source>
</evidence>
<evidence type="ECO:0000256" key="1">
    <source>
        <dbReference type="SAM" id="Phobius"/>
    </source>
</evidence>
<feature type="transmembrane region" description="Helical" evidence="1">
    <location>
        <begin position="12"/>
        <end position="32"/>
    </location>
</feature>
<evidence type="ECO:0000313" key="2">
    <source>
        <dbReference type="EMBL" id="MBV7256654.1"/>
    </source>
</evidence>
<keyword evidence="3" id="KW-1185">Reference proteome</keyword>
<feature type="transmembrane region" description="Helical" evidence="1">
    <location>
        <begin position="44"/>
        <end position="65"/>
    </location>
</feature>
<gene>
    <name evidence="2" type="ORF">KCG44_07635</name>
</gene>
<reference evidence="2 3" key="1">
    <citation type="submission" date="2021-04" db="EMBL/GenBank/DDBJ databases">
        <authorList>
            <person name="Pira H."/>
            <person name="Risdian C."/>
            <person name="Wink J."/>
        </authorList>
    </citation>
    <scope>NUCLEOTIDE SEQUENCE [LARGE SCALE GENOMIC DNA]</scope>
    <source>
        <strain evidence="2 3">WHA3</strain>
    </source>
</reference>